<keyword evidence="1" id="KW-0472">Membrane</keyword>
<organism evidence="2">
    <name type="scientific">marine metagenome</name>
    <dbReference type="NCBI Taxonomy" id="408172"/>
    <lineage>
        <taxon>unclassified sequences</taxon>
        <taxon>metagenomes</taxon>
        <taxon>ecological metagenomes</taxon>
    </lineage>
</organism>
<gene>
    <name evidence="2" type="ORF">METZ01_LOCUS491172</name>
</gene>
<keyword evidence="1" id="KW-1133">Transmembrane helix</keyword>
<evidence type="ECO:0000256" key="1">
    <source>
        <dbReference type="SAM" id="Phobius"/>
    </source>
</evidence>
<keyword evidence="1" id="KW-0812">Transmembrane</keyword>
<reference evidence="2" key="1">
    <citation type="submission" date="2018-05" db="EMBL/GenBank/DDBJ databases">
        <authorList>
            <person name="Lanie J.A."/>
            <person name="Ng W.-L."/>
            <person name="Kazmierczak K.M."/>
            <person name="Andrzejewski T.M."/>
            <person name="Davidsen T.M."/>
            <person name="Wayne K.J."/>
            <person name="Tettelin H."/>
            <person name="Glass J.I."/>
            <person name="Rusch D."/>
            <person name="Podicherti R."/>
            <person name="Tsui H.-C.T."/>
            <person name="Winkler M.E."/>
        </authorList>
    </citation>
    <scope>NUCLEOTIDE SEQUENCE</scope>
</reference>
<proteinExistence type="predicted"/>
<feature type="transmembrane region" description="Helical" evidence="1">
    <location>
        <begin position="20"/>
        <end position="38"/>
    </location>
</feature>
<accession>A0A383D375</accession>
<name>A0A383D375_9ZZZZ</name>
<feature type="non-terminal residue" evidence="2">
    <location>
        <position position="1"/>
    </location>
</feature>
<evidence type="ECO:0000313" key="2">
    <source>
        <dbReference type="EMBL" id="SVE38318.1"/>
    </source>
</evidence>
<dbReference type="EMBL" id="UINC01213511">
    <property type="protein sequence ID" value="SVE38318.1"/>
    <property type="molecule type" value="Genomic_DNA"/>
</dbReference>
<sequence length="48" mass="5673">LGLVSIFLAGFIREFLNFESWKELIITSCIIIPMYIFARKIFARYLKS</sequence>
<dbReference type="AlphaFoldDB" id="A0A383D375"/>
<protein>
    <submittedName>
        <fullName evidence="2">Uncharacterized protein</fullName>
    </submittedName>
</protein>